<comment type="caution">
    <text evidence="8">The sequence shown here is derived from an EMBL/GenBank/DDBJ whole genome shotgun (WGS) entry which is preliminary data.</text>
</comment>
<dbReference type="PRINTS" id="PR00359">
    <property type="entry name" value="BP450"/>
</dbReference>
<name>A0ABT4MFS6_9NOCA</name>
<comment type="similarity">
    <text evidence="1 7">Belongs to the cytochrome P450 family.</text>
</comment>
<evidence type="ECO:0000256" key="2">
    <source>
        <dbReference type="ARBA" id="ARBA00022617"/>
    </source>
</evidence>
<dbReference type="InterPro" id="IPR036396">
    <property type="entry name" value="Cyt_P450_sf"/>
</dbReference>
<dbReference type="InterPro" id="IPR017972">
    <property type="entry name" value="Cyt_P450_CS"/>
</dbReference>
<proteinExistence type="inferred from homology"/>
<keyword evidence="5 7" id="KW-0408">Iron</keyword>
<evidence type="ECO:0000313" key="9">
    <source>
        <dbReference type="Proteomes" id="UP001081071"/>
    </source>
</evidence>
<keyword evidence="4 7" id="KW-0560">Oxidoreductase</keyword>
<keyword evidence="9" id="KW-1185">Reference proteome</keyword>
<dbReference type="PRINTS" id="PR00385">
    <property type="entry name" value="P450"/>
</dbReference>
<dbReference type="SUPFAM" id="SSF48264">
    <property type="entry name" value="Cytochrome P450"/>
    <property type="match status" value="1"/>
</dbReference>
<evidence type="ECO:0000256" key="7">
    <source>
        <dbReference type="RuleBase" id="RU000461"/>
    </source>
</evidence>
<reference evidence="8" key="1">
    <citation type="submission" date="2022-12" db="EMBL/GenBank/DDBJ databases">
        <authorList>
            <person name="Krivoruchko A.V."/>
            <person name="Elkin A."/>
        </authorList>
    </citation>
    <scope>NUCLEOTIDE SEQUENCE</scope>
    <source>
        <strain evidence="8">IEGM 1391</strain>
    </source>
</reference>
<evidence type="ECO:0000256" key="4">
    <source>
        <dbReference type="ARBA" id="ARBA00023002"/>
    </source>
</evidence>
<keyword evidence="2 7" id="KW-0349">Heme</keyword>
<protein>
    <submittedName>
        <fullName evidence="8">Cytochrome P450</fullName>
    </submittedName>
</protein>
<gene>
    <name evidence="8" type="ORF">O4220_10180</name>
</gene>
<sequence length="439" mass="48136">MTDDTTFSPALCPVTSPEGRVDVDFDHLAPDYSENWSDRLDQLARCPVAHSAHHDGFWLITGHEELKAAAADWEHFSSLHDGVAGDAFAARDEVAYPEPRTPRGGSMIPTASIARMVPSEADGPMHTDIRRLEVPFFTPKAVRSHEPQIRTYVDEALDAVIESGRIDFAADLGRVIPTKVTISVIGFDPDESPDFAAVVHAMNLHGIFSPEFPFEALFATQAKVLELVKARRANPQDDVASALTRGSVLSSPVTDEEAATILNGLTFAATDTTTSALLHSLRWLSAHPEERELLTREPNRIPAAIEEFLRYYSPFFGIARTVAADTELGGQSMAEGDRVMLTYAAANRDARTFEDPDRVDLTRSNASEHVAFGAGPHRCLGAPLARLELRIMLERILERIPDFHVLEDDVVEYPIKSTINGIDRLPATFTPGARVGAVH</sequence>
<keyword evidence="6 7" id="KW-0503">Monooxygenase</keyword>
<organism evidence="8 9">
    <name type="scientific">Rhodococcus ruber</name>
    <dbReference type="NCBI Taxonomy" id="1830"/>
    <lineage>
        <taxon>Bacteria</taxon>
        <taxon>Bacillati</taxon>
        <taxon>Actinomycetota</taxon>
        <taxon>Actinomycetes</taxon>
        <taxon>Mycobacteriales</taxon>
        <taxon>Nocardiaceae</taxon>
        <taxon>Rhodococcus</taxon>
    </lineage>
</organism>
<evidence type="ECO:0000313" key="8">
    <source>
        <dbReference type="EMBL" id="MCZ4518885.1"/>
    </source>
</evidence>
<dbReference type="PANTHER" id="PTHR46696">
    <property type="entry name" value="P450, PUTATIVE (EUROFUNG)-RELATED"/>
    <property type="match status" value="1"/>
</dbReference>
<dbReference type="Gene3D" id="1.10.630.10">
    <property type="entry name" value="Cytochrome P450"/>
    <property type="match status" value="1"/>
</dbReference>
<accession>A0ABT4MFS6</accession>
<dbReference type="InterPro" id="IPR002397">
    <property type="entry name" value="Cyt_P450_B"/>
</dbReference>
<dbReference type="EMBL" id="JAPWIJ010000004">
    <property type="protein sequence ID" value="MCZ4518885.1"/>
    <property type="molecule type" value="Genomic_DNA"/>
</dbReference>
<dbReference type="InterPro" id="IPR001128">
    <property type="entry name" value="Cyt_P450"/>
</dbReference>
<evidence type="ECO:0000256" key="3">
    <source>
        <dbReference type="ARBA" id="ARBA00022723"/>
    </source>
</evidence>
<evidence type="ECO:0000256" key="6">
    <source>
        <dbReference type="ARBA" id="ARBA00023033"/>
    </source>
</evidence>
<dbReference type="RefSeq" id="WP_269603751.1">
    <property type="nucleotide sequence ID" value="NZ_JAPWIJ010000004.1"/>
</dbReference>
<dbReference type="PANTHER" id="PTHR46696:SF6">
    <property type="entry name" value="P450, PUTATIVE (EUROFUNG)-RELATED"/>
    <property type="match status" value="1"/>
</dbReference>
<keyword evidence="3 7" id="KW-0479">Metal-binding</keyword>
<dbReference type="PROSITE" id="PS00086">
    <property type="entry name" value="CYTOCHROME_P450"/>
    <property type="match status" value="1"/>
</dbReference>
<dbReference type="Proteomes" id="UP001081071">
    <property type="component" value="Unassembled WGS sequence"/>
</dbReference>
<dbReference type="Pfam" id="PF00067">
    <property type="entry name" value="p450"/>
    <property type="match status" value="1"/>
</dbReference>
<evidence type="ECO:0000256" key="5">
    <source>
        <dbReference type="ARBA" id="ARBA00023004"/>
    </source>
</evidence>
<evidence type="ECO:0000256" key="1">
    <source>
        <dbReference type="ARBA" id="ARBA00010617"/>
    </source>
</evidence>